<dbReference type="EMBL" id="BAABLK010000027">
    <property type="protein sequence ID" value="GAA5227262.1"/>
    <property type="molecule type" value="Genomic_DNA"/>
</dbReference>
<evidence type="ECO:0000313" key="2">
    <source>
        <dbReference type="Proteomes" id="UP001501257"/>
    </source>
</evidence>
<gene>
    <name evidence="1" type="ORF">GCM10025778_17950</name>
</gene>
<dbReference type="Proteomes" id="UP001501257">
    <property type="component" value="Unassembled WGS sequence"/>
</dbReference>
<keyword evidence="2" id="KW-1185">Reference proteome</keyword>
<evidence type="ECO:0000313" key="1">
    <source>
        <dbReference type="EMBL" id="GAA5227262.1"/>
    </source>
</evidence>
<comment type="caution">
    <text evidence="1">The sequence shown here is derived from an EMBL/GenBank/DDBJ whole genome shotgun (WGS) entry which is preliminary data.</text>
</comment>
<sequence>MATLREMKIADLNDHGAWHVLGFMLERIESNGSASQGDVNEALDSLISSREPGEYMNARACRRNVGAYAAHPDKA</sequence>
<proteinExistence type="predicted"/>
<name>A0ABP9TNH8_9MICC</name>
<reference evidence="2" key="1">
    <citation type="journal article" date="2019" name="Int. J. Syst. Evol. Microbiol.">
        <title>The Global Catalogue of Microorganisms (GCM) 10K type strain sequencing project: providing services to taxonomists for standard genome sequencing and annotation.</title>
        <authorList>
            <consortium name="The Broad Institute Genomics Platform"/>
            <consortium name="The Broad Institute Genome Sequencing Center for Infectious Disease"/>
            <person name="Wu L."/>
            <person name="Ma J."/>
        </authorList>
    </citation>
    <scope>NUCLEOTIDE SEQUENCE [LARGE SCALE GENOMIC DNA]</scope>
    <source>
        <strain evidence="2">JCM 18952</strain>
    </source>
</reference>
<protein>
    <submittedName>
        <fullName evidence="1">Uncharacterized protein</fullName>
    </submittedName>
</protein>
<accession>A0ABP9TNH8</accession>
<organism evidence="1 2">
    <name type="scientific">Paeniglutamicibacter antarcticus</name>
    <dbReference type="NCBI Taxonomy" id="494023"/>
    <lineage>
        <taxon>Bacteria</taxon>
        <taxon>Bacillati</taxon>
        <taxon>Actinomycetota</taxon>
        <taxon>Actinomycetes</taxon>
        <taxon>Micrococcales</taxon>
        <taxon>Micrococcaceae</taxon>
        <taxon>Paeniglutamicibacter</taxon>
    </lineage>
</organism>